<name>A0AAD6WM80_9AGAR</name>
<proteinExistence type="predicted"/>
<accession>A0AAD6WM80</accession>
<reference evidence="1" key="1">
    <citation type="submission" date="2023-03" db="EMBL/GenBank/DDBJ databases">
        <title>Massive genome expansion in bonnet fungi (Mycena s.s.) driven by repeated elements and novel gene families across ecological guilds.</title>
        <authorList>
            <consortium name="Lawrence Berkeley National Laboratory"/>
            <person name="Harder C.B."/>
            <person name="Miyauchi S."/>
            <person name="Viragh M."/>
            <person name="Kuo A."/>
            <person name="Thoen E."/>
            <person name="Andreopoulos B."/>
            <person name="Lu D."/>
            <person name="Skrede I."/>
            <person name="Drula E."/>
            <person name="Henrissat B."/>
            <person name="Morin E."/>
            <person name="Kohler A."/>
            <person name="Barry K."/>
            <person name="LaButti K."/>
            <person name="Morin E."/>
            <person name="Salamov A."/>
            <person name="Lipzen A."/>
            <person name="Mereny Z."/>
            <person name="Hegedus B."/>
            <person name="Baldrian P."/>
            <person name="Stursova M."/>
            <person name="Weitz H."/>
            <person name="Taylor A."/>
            <person name="Grigoriev I.V."/>
            <person name="Nagy L.G."/>
            <person name="Martin F."/>
            <person name="Kauserud H."/>
        </authorList>
    </citation>
    <scope>NUCLEOTIDE SEQUENCE</scope>
    <source>
        <strain evidence="1">CBHHK200</strain>
    </source>
</reference>
<protein>
    <submittedName>
        <fullName evidence="1">Uncharacterized protein</fullName>
    </submittedName>
</protein>
<dbReference type="Proteomes" id="UP001218188">
    <property type="component" value="Unassembled WGS sequence"/>
</dbReference>
<comment type="caution">
    <text evidence="1">The sequence shown here is derived from an EMBL/GenBank/DDBJ whole genome shotgun (WGS) entry which is preliminary data.</text>
</comment>
<gene>
    <name evidence="1" type="ORF">C8F04DRAFT_1202262</name>
</gene>
<evidence type="ECO:0000313" key="2">
    <source>
        <dbReference type="Proteomes" id="UP001218188"/>
    </source>
</evidence>
<dbReference type="AlphaFoldDB" id="A0AAD6WM80"/>
<keyword evidence="2" id="KW-1185">Reference proteome</keyword>
<evidence type="ECO:0000313" key="1">
    <source>
        <dbReference type="EMBL" id="KAJ7016416.1"/>
    </source>
</evidence>
<organism evidence="1 2">
    <name type="scientific">Mycena alexandri</name>
    <dbReference type="NCBI Taxonomy" id="1745969"/>
    <lineage>
        <taxon>Eukaryota</taxon>
        <taxon>Fungi</taxon>
        <taxon>Dikarya</taxon>
        <taxon>Basidiomycota</taxon>
        <taxon>Agaricomycotina</taxon>
        <taxon>Agaricomycetes</taxon>
        <taxon>Agaricomycetidae</taxon>
        <taxon>Agaricales</taxon>
        <taxon>Marasmiineae</taxon>
        <taxon>Mycenaceae</taxon>
        <taxon>Mycena</taxon>
    </lineage>
</organism>
<sequence>MVKLLTDSSLLGLNFQDLRLVLQAASATASGPNSCNRNRLTASHRRCAGAIFKSDLLGIIVGILMSFASSFHSLQRVKCIDQVSVKAITCSDSAMIVEIDLKFCFKPSSASLSGEIDLASQFFDSRFSLGPLPYFNGLGLQGLLPQISITSNYNVSTPNSYRLDVYIRSSGLNVSTPPDTSTNLSLNPMPALKKLEDLLPSKLPQYEFSWLFKSAATYTTEFQLVQTNVSLIPNVATLKFFRLTICNDAELLSYIQQVFNPAQTDSNSVATSTSNFVLGPRHDPCLTIIGRNQRLSPVCLASKLLLLQNTTLEFSPAPNLVSSSISALTPTMTFNPSTPTDLTDIPPKFWLDWTAEIIGNLGGRLTVSFYFKCIVAKSHFNRTTSSTSYRLAHINVIQPSVSSPRSYLQSSLSSTLINLFSTALDYCCIWQEMYTGTTAQFKKVKVQFHSVSSILIQCSKIAWGIKDTSSMERGA</sequence>
<dbReference type="EMBL" id="JARJCM010000510">
    <property type="protein sequence ID" value="KAJ7016416.1"/>
    <property type="molecule type" value="Genomic_DNA"/>
</dbReference>